<dbReference type="GO" id="GO:0007059">
    <property type="term" value="P:chromosome segregation"/>
    <property type="evidence" value="ECO:0007669"/>
    <property type="project" value="UniProtKB-ARBA"/>
</dbReference>
<dbReference type="GO" id="GO:0000724">
    <property type="term" value="P:double-strand break repair via homologous recombination"/>
    <property type="evidence" value="ECO:0007669"/>
    <property type="project" value="TreeGrafter"/>
</dbReference>
<comment type="similarity">
    <text evidence="3">Belongs to the SMC family. SMC6 subfamily.</text>
</comment>
<dbReference type="GO" id="GO:0005524">
    <property type="term" value="F:ATP binding"/>
    <property type="evidence" value="ECO:0007669"/>
    <property type="project" value="UniProtKB-KW"/>
</dbReference>
<dbReference type="GO" id="GO:0035861">
    <property type="term" value="C:site of double-strand break"/>
    <property type="evidence" value="ECO:0007669"/>
    <property type="project" value="TreeGrafter"/>
</dbReference>
<feature type="compositionally biased region" description="Basic and acidic residues" evidence="13">
    <location>
        <begin position="1"/>
        <end position="16"/>
    </location>
</feature>
<evidence type="ECO:0000256" key="7">
    <source>
        <dbReference type="ARBA" id="ARBA00022840"/>
    </source>
</evidence>
<keyword evidence="4" id="KW-0158">Chromosome</keyword>
<evidence type="ECO:0000256" key="2">
    <source>
        <dbReference type="ARBA" id="ARBA00004286"/>
    </source>
</evidence>
<evidence type="ECO:0000256" key="9">
    <source>
        <dbReference type="ARBA" id="ARBA00023172"/>
    </source>
</evidence>
<accession>A0A1G4JTZ2</accession>
<name>A0A1G4JTZ2_9SACH</name>
<dbReference type="GO" id="GO:0003697">
    <property type="term" value="F:single-stranded DNA binding"/>
    <property type="evidence" value="ECO:0007669"/>
    <property type="project" value="TreeGrafter"/>
</dbReference>
<dbReference type="PANTHER" id="PTHR19306">
    <property type="entry name" value="STRUCTURAL MAINTENANCE OF CHROMOSOMES 5,6 SMC5, SMC6"/>
    <property type="match status" value="1"/>
</dbReference>
<evidence type="ECO:0000256" key="3">
    <source>
        <dbReference type="ARBA" id="ARBA00006793"/>
    </source>
</evidence>
<evidence type="ECO:0000256" key="11">
    <source>
        <dbReference type="ARBA" id="ARBA00023242"/>
    </source>
</evidence>
<feature type="coiled-coil region" evidence="12">
    <location>
        <begin position="889"/>
        <end position="948"/>
    </location>
</feature>
<comment type="subcellular location">
    <subcellularLocation>
        <location evidence="2">Chromosome</location>
    </subcellularLocation>
    <subcellularLocation>
        <location evidence="1">Nucleus</location>
    </subcellularLocation>
</comment>
<evidence type="ECO:0000259" key="14">
    <source>
        <dbReference type="Pfam" id="PF02463"/>
    </source>
</evidence>
<evidence type="ECO:0000256" key="8">
    <source>
        <dbReference type="ARBA" id="ARBA00023054"/>
    </source>
</evidence>
<keyword evidence="16" id="KW-1185">Reference proteome</keyword>
<protein>
    <submittedName>
        <fullName evidence="15">LAME_0F07294g1_1</fullName>
    </submittedName>
</protein>
<dbReference type="InterPro" id="IPR027417">
    <property type="entry name" value="P-loop_NTPase"/>
</dbReference>
<keyword evidence="6" id="KW-0227">DNA damage</keyword>
<sequence length="1103" mass="126254">MASTDSRGRRSIEKRVRTSSSIDADSLAPSSEPPADMARPNKRARNYGLMTQTQDSSQALNGEDANASNWLLPGYIKCVRLRDFMCHKNFHLKLGSKLNFIIGSNGSGKSAILTAITVGLGAKATDTSRGSNLKEFIREGCSSARVEIVLSNEGFGSYGKDTYGSEITIARTIKKDGPAAFAIKDESGRIVSTKRRDLQAITDHFSIPVMNPMCFLSQDAARSFLTASTPADKYKHFMRATLLEDTEANLQKAEDTSQKAEDYLIFHAKSVKVLRKEYEDSRRLLEGLRGNQELSRRKKHLQGRLLWLSIAENEKKLHKLQKNGADYQEKIDELDRNQSRVENKIERYNVDQSASEEDLMNAQTKLQEKKQIAEDVRSKLNQIKLDYEAQIRNRTETETLVEQAKCKIRNCNNNINHLEEQLRRQAGGDKKGIERKLTDLQNEMALKDESLLQYSEQLRTAMGEAKELKSNAEKTKEDKERTISFKQRELQNVISGKQNFLFNFDPKMDKVVQVIKRQQFSVPPIGPLGAYVTVKPDFREWTKCIQAYLGNNLGAFVVANGRDSDLLKKILNSHGLKHRPNIITRKFEEFDYSRGKPKIGYPTIVDALEFSAGTEFVLVDVSSIEKILLIKNKDEAMEVLRSSQNANVNRALSIIKENRFLYFLSTKSQNSLKYRGPLRMMTKNSSDDDISYLKRSIHDDERGLAEFIELNRRQLAETQDQINSILDEISSIKSSITEMGRREASLRIELETEIDMGAIEQMQDEKRSYEEAISSYSLTIEEINDRLGSINREAQHLRQSLSEARSQVQESESSLQALKDSCSLRDSNLSKLREDDRRYTQELQRYKEHLEENRRKQDEFNAGIQRQIPDAVVFCSRAIAFGEGMPETKEDTNAELEEVSHRIQDAERRAGISQDQVYELFQKAKMKKEDAERKYSEVDNLIRHLKKSLEKRGMTLNLARADTYLNADTDFRNSLQERNFSGSLDFDYDEKTLNMLMKTPNDDCPRNVDTFSGGEKSFAQTSLLLATWRPMRSRIIALDEFDVYMDQVNRREGTKLIVSKYSRDERTQTIIITPQDIGKMANLDNPEIFIHKMSDPERRNNSS</sequence>
<dbReference type="OrthoDB" id="10265785at2759"/>
<keyword evidence="5" id="KW-0547">Nucleotide-binding</keyword>
<feature type="coiled-coil region" evidence="12">
    <location>
        <begin position="243"/>
        <end position="489"/>
    </location>
</feature>
<evidence type="ECO:0000256" key="12">
    <source>
        <dbReference type="SAM" id="Coils"/>
    </source>
</evidence>
<evidence type="ECO:0000256" key="4">
    <source>
        <dbReference type="ARBA" id="ARBA00022454"/>
    </source>
</evidence>
<keyword evidence="10" id="KW-0234">DNA repair</keyword>
<evidence type="ECO:0000313" key="16">
    <source>
        <dbReference type="Proteomes" id="UP000191144"/>
    </source>
</evidence>
<keyword evidence="8 12" id="KW-0175">Coiled coil</keyword>
<keyword evidence="9" id="KW-0233">DNA recombination</keyword>
<organism evidence="15 16">
    <name type="scientific">Lachancea meyersii CBS 8951</name>
    <dbReference type="NCBI Taxonomy" id="1266667"/>
    <lineage>
        <taxon>Eukaryota</taxon>
        <taxon>Fungi</taxon>
        <taxon>Dikarya</taxon>
        <taxon>Ascomycota</taxon>
        <taxon>Saccharomycotina</taxon>
        <taxon>Saccharomycetes</taxon>
        <taxon>Saccharomycetales</taxon>
        <taxon>Saccharomycetaceae</taxon>
        <taxon>Lachancea</taxon>
    </lineage>
</organism>
<evidence type="ECO:0000256" key="10">
    <source>
        <dbReference type="ARBA" id="ARBA00023204"/>
    </source>
</evidence>
<keyword evidence="11" id="KW-0539">Nucleus</keyword>
<evidence type="ECO:0000256" key="13">
    <source>
        <dbReference type="SAM" id="MobiDB-lite"/>
    </source>
</evidence>
<feature type="region of interest" description="Disordered" evidence="13">
    <location>
        <begin position="1"/>
        <end position="41"/>
    </location>
</feature>
<evidence type="ECO:0000256" key="6">
    <source>
        <dbReference type="ARBA" id="ARBA00022763"/>
    </source>
</evidence>
<dbReference type="Proteomes" id="UP000191144">
    <property type="component" value="Chromosome F"/>
</dbReference>
<dbReference type="SUPFAM" id="SSF52540">
    <property type="entry name" value="P-loop containing nucleoside triphosphate hydrolases"/>
    <property type="match status" value="1"/>
</dbReference>
<proteinExistence type="inferred from homology"/>
<dbReference type="Pfam" id="PF02463">
    <property type="entry name" value="SMC_N"/>
    <property type="match status" value="1"/>
</dbReference>
<feature type="domain" description="RecF/RecN/SMC N-terminal" evidence="14">
    <location>
        <begin position="76"/>
        <end position="1074"/>
    </location>
</feature>
<dbReference type="InterPro" id="IPR003395">
    <property type="entry name" value="RecF/RecN/SMC_N"/>
</dbReference>
<reference evidence="16" key="1">
    <citation type="submission" date="2016-03" db="EMBL/GenBank/DDBJ databases">
        <authorList>
            <person name="Devillers Hugo."/>
        </authorList>
    </citation>
    <scope>NUCLEOTIDE SEQUENCE [LARGE SCALE GENOMIC DNA]</scope>
</reference>
<feature type="coiled-coil region" evidence="12">
    <location>
        <begin position="759"/>
        <end position="859"/>
    </location>
</feature>
<dbReference type="AlphaFoldDB" id="A0A1G4JTZ2"/>
<evidence type="ECO:0000256" key="5">
    <source>
        <dbReference type="ARBA" id="ARBA00022741"/>
    </source>
</evidence>
<dbReference type="GO" id="GO:0005634">
    <property type="term" value="C:nucleus"/>
    <property type="evidence" value="ECO:0007669"/>
    <property type="project" value="UniProtKB-SubCell"/>
</dbReference>
<evidence type="ECO:0000256" key="1">
    <source>
        <dbReference type="ARBA" id="ARBA00004123"/>
    </source>
</evidence>
<dbReference type="GO" id="GO:0030915">
    <property type="term" value="C:Smc5-Smc6 complex"/>
    <property type="evidence" value="ECO:0007669"/>
    <property type="project" value="TreeGrafter"/>
</dbReference>
<evidence type="ECO:0000313" key="15">
    <source>
        <dbReference type="EMBL" id="SCU94392.1"/>
    </source>
</evidence>
<gene>
    <name evidence="15" type="ORF">LAME_0F07294G</name>
</gene>
<keyword evidence="7" id="KW-0067">ATP-binding</keyword>
<dbReference type="PANTHER" id="PTHR19306:SF6">
    <property type="entry name" value="STRUCTURAL MAINTENANCE OF CHROMOSOMES PROTEIN 6"/>
    <property type="match status" value="1"/>
</dbReference>
<dbReference type="GO" id="GO:0003684">
    <property type="term" value="F:damaged DNA binding"/>
    <property type="evidence" value="ECO:0007669"/>
    <property type="project" value="TreeGrafter"/>
</dbReference>
<dbReference type="Gene3D" id="3.40.50.300">
    <property type="entry name" value="P-loop containing nucleotide triphosphate hydrolases"/>
    <property type="match status" value="2"/>
</dbReference>
<dbReference type="EMBL" id="LT598477">
    <property type="protein sequence ID" value="SCU94392.1"/>
    <property type="molecule type" value="Genomic_DNA"/>
</dbReference>